<feature type="non-terminal residue" evidence="1">
    <location>
        <position position="1"/>
    </location>
</feature>
<keyword evidence="2" id="KW-1185">Reference proteome</keyword>
<dbReference type="EMBL" id="LXQA010239587">
    <property type="protein sequence ID" value="MCI36992.1"/>
    <property type="molecule type" value="Genomic_DNA"/>
</dbReference>
<proteinExistence type="predicted"/>
<reference evidence="1 2" key="1">
    <citation type="journal article" date="2018" name="Front. Plant Sci.">
        <title>Red Clover (Trifolium pratense) and Zigzag Clover (T. medium) - A Picture of Genomic Similarities and Differences.</title>
        <authorList>
            <person name="Dluhosova J."/>
            <person name="Istvanek J."/>
            <person name="Nedelnik J."/>
            <person name="Repkova J."/>
        </authorList>
    </citation>
    <scope>NUCLEOTIDE SEQUENCE [LARGE SCALE GENOMIC DNA]</scope>
    <source>
        <strain evidence="2">cv. 10/8</strain>
        <tissue evidence="1">Leaf</tissue>
    </source>
</reference>
<dbReference type="Proteomes" id="UP000265520">
    <property type="component" value="Unassembled WGS sequence"/>
</dbReference>
<accession>A0A392RLC0</accession>
<sequence>GLVVIGAELGREAYSSIPTTAIGRGLKPLDASTDP</sequence>
<organism evidence="1 2">
    <name type="scientific">Trifolium medium</name>
    <dbReference type="NCBI Taxonomy" id="97028"/>
    <lineage>
        <taxon>Eukaryota</taxon>
        <taxon>Viridiplantae</taxon>
        <taxon>Streptophyta</taxon>
        <taxon>Embryophyta</taxon>
        <taxon>Tracheophyta</taxon>
        <taxon>Spermatophyta</taxon>
        <taxon>Magnoliopsida</taxon>
        <taxon>eudicotyledons</taxon>
        <taxon>Gunneridae</taxon>
        <taxon>Pentapetalae</taxon>
        <taxon>rosids</taxon>
        <taxon>fabids</taxon>
        <taxon>Fabales</taxon>
        <taxon>Fabaceae</taxon>
        <taxon>Papilionoideae</taxon>
        <taxon>50 kb inversion clade</taxon>
        <taxon>NPAAA clade</taxon>
        <taxon>Hologalegina</taxon>
        <taxon>IRL clade</taxon>
        <taxon>Trifolieae</taxon>
        <taxon>Trifolium</taxon>
    </lineage>
</organism>
<evidence type="ECO:0000313" key="1">
    <source>
        <dbReference type="EMBL" id="MCI36992.1"/>
    </source>
</evidence>
<comment type="caution">
    <text evidence="1">The sequence shown here is derived from an EMBL/GenBank/DDBJ whole genome shotgun (WGS) entry which is preliminary data.</text>
</comment>
<protein>
    <submittedName>
        <fullName evidence="1">Uncharacterized protein</fullName>
    </submittedName>
</protein>
<dbReference type="AlphaFoldDB" id="A0A392RLC0"/>
<evidence type="ECO:0000313" key="2">
    <source>
        <dbReference type="Proteomes" id="UP000265520"/>
    </source>
</evidence>
<name>A0A392RLC0_9FABA</name>